<evidence type="ECO:0000313" key="5">
    <source>
        <dbReference type="EMBL" id="BCO10351.1"/>
    </source>
</evidence>
<sequence>MKVHTRNTLYTWLCCIALLSLVSGCTTVNTGQTSTPDETPAPKVAKKEVAPPPAQLPVRFQRPSFIVEQETSDMLAEDSADYAIKVGANINSTRGPQPLWDILKRLANLKGMSVSWASDVDQNVKVDVNISADDDYFKAIDNLLRQVDYFHEVHGNTIVVKYKETKRFHLSIPYMKGSYTTTVGGNFLTNRNAATGTEGTVKITSDDNTFDVWENIQANLDTIMQQWQIRQVTPAATDAGEPPPEGEQQPESEVPMDLATRSVTSGDAYYTVDRNVGLITVTAPRTVLEKVENYLSSLKKELYRQVIIEAKIIEVYLQDNSKVGIDWTQVLKDFSVTGQVTFGDDTGQIYPSSARFVSKVALSPVNFTVMLNALNEQGDAHVLSNPKITVLNGQPALISVGKDITYLKSVSKDIDNDAGTITYTAETDNIVEGISLGVVATILDDDSVILHLTPITTDLIDDTIQYEVFGNEGLKVGVPKVGVRQMSTMVQVDNGEMLIIGGLIDKVKRNSEEFAPVVGDIPILKYLFGYEEKVLERRELVILLMPKII</sequence>
<accession>A0A915U2X1</accession>
<proteinExistence type="inferred from homology"/>
<reference evidence="5" key="1">
    <citation type="submission" date="2020-12" db="EMBL/GenBank/DDBJ databases">
        <title>Desulfobium dissulfuricans gen. nov., sp. nov., a novel mesophilic, sulfate-reducing bacterium isolated from a deep-sea hydrothermal vent.</title>
        <authorList>
            <person name="Hashimoto Y."/>
            <person name="Tame A."/>
            <person name="Sawayama S."/>
            <person name="Miyazaki J."/>
            <person name="Takai K."/>
            <person name="Nakagawa S."/>
        </authorList>
    </citation>
    <scope>NUCLEOTIDE SEQUENCE</scope>
    <source>
        <strain evidence="5">GF1</strain>
    </source>
</reference>
<evidence type="ECO:0000256" key="3">
    <source>
        <dbReference type="SAM" id="SignalP"/>
    </source>
</evidence>
<feature type="region of interest" description="Disordered" evidence="2">
    <location>
        <begin position="29"/>
        <end position="50"/>
    </location>
</feature>
<dbReference type="GO" id="GO:0009306">
    <property type="term" value="P:protein secretion"/>
    <property type="evidence" value="ECO:0007669"/>
    <property type="project" value="InterPro"/>
</dbReference>
<dbReference type="Pfam" id="PF00263">
    <property type="entry name" value="Secretin"/>
    <property type="match status" value="1"/>
</dbReference>
<keyword evidence="3" id="KW-0732">Signal</keyword>
<protein>
    <submittedName>
        <fullName evidence="5">Pilus (MSHA type) biogenesis protein MshL</fullName>
    </submittedName>
</protein>
<keyword evidence="6" id="KW-1185">Reference proteome</keyword>
<dbReference type="PANTHER" id="PTHR30332:SF17">
    <property type="entry name" value="TYPE IV PILIATION SYSTEM PROTEIN DR_0774-RELATED"/>
    <property type="match status" value="1"/>
</dbReference>
<feature type="chain" id="PRO_5037180207" evidence="3">
    <location>
        <begin position="31"/>
        <end position="549"/>
    </location>
</feature>
<evidence type="ECO:0000256" key="2">
    <source>
        <dbReference type="SAM" id="MobiDB-lite"/>
    </source>
</evidence>
<dbReference type="InterPro" id="IPR001775">
    <property type="entry name" value="GspD/PilQ"/>
</dbReference>
<dbReference type="NCBIfam" id="TIGR02519">
    <property type="entry name" value="pilus_MshL"/>
    <property type="match status" value="1"/>
</dbReference>
<dbReference type="RefSeq" id="WP_267927088.1">
    <property type="nucleotide sequence ID" value="NZ_AP024233.1"/>
</dbReference>
<organism evidence="5 6">
    <name type="scientific">Desulfolithobacter dissulfuricans</name>
    <dbReference type="NCBI Taxonomy" id="2795293"/>
    <lineage>
        <taxon>Bacteria</taxon>
        <taxon>Pseudomonadati</taxon>
        <taxon>Thermodesulfobacteriota</taxon>
        <taxon>Desulfobulbia</taxon>
        <taxon>Desulfobulbales</taxon>
        <taxon>Desulfobulbaceae</taxon>
        <taxon>Desulfolithobacter</taxon>
    </lineage>
</organism>
<evidence type="ECO:0000259" key="4">
    <source>
        <dbReference type="Pfam" id="PF00263"/>
    </source>
</evidence>
<feature type="domain" description="Type II/III secretion system secretin-like" evidence="4">
    <location>
        <begin position="373"/>
        <end position="549"/>
    </location>
</feature>
<dbReference type="AlphaFoldDB" id="A0A915U2X1"/>
<dbReference type="InterPro" id="IPR013358">
    <property type="entry name" value="Pilus_biogenesis_MshL"/>
</dbReference>
<dbReference type="EMBL" id="AP024233">
    <property type="protein sequence ID" value="BCO10351.1"/>
    <property type="molecule type" value="Genomic_DNA"/>
</dbReference>
<dbReference type="PROSITE" id="PS51257">
    <property type="entry name" value="PROKAR_LIPOPROTEIN"/>
    <property type="match status" value="1"/>
</dbReference>
<dbReference type="KEGG" id="ddu:GF1_27270"/>
<dbReference type="PRINTS" id="PR00811">
    <property type="entry name" value="BCTERIALGSPD"/>
</dbReference>
<evidence type="ECO:0000313" key="6">
    <source>
        <dbReference type="Proteomes" id="UP001063350"/>
    </source>
</evidence>
<comment type="similarity">
    <text evidence="1">Belongs to the bacterial secretin family.</text>
</comment>
<evidence type="ECO:0000256" key="1">
    <source>
        <dbReference type="RuleBase" id="RU004003"/>
    </source>
</evidence>
<dbReference type="InterPro" id="IPR004846">
    <property type="entry name" value="T2SS/T3SS_dom"/>
</dbReference>
<name>A0A915U2X1_9BACT</name>
<dbReference type="GO" id="GO:0015627">
    <property type="term" value="C:type II protein secretion system complex"/>
    <property type="evidence" value="ECO:0007669"/>
    <property type="project" value="TreeGrafter"/>
</dbReference>
<dbReference type="InterPro" id="IPR050810">
    <property type="entry name" value="Bact_Secretion_Sys_Channel"/>
</dbReference>
<dbReference type="PANTHER" id="PTHR30332">
    <property type="entry name" value="PROBABLE GENERAL SECRETION PATHWAY PROTEIN D"/>
    <property type="match status" value="1"/>
</dbReference>
<gene>
    <name evidence="5" type="ORF">GF1_27270</name>
</gene>
<dbReference type="Proteomes" id="UP001063350">
    <property type="component" value="Chromosome"/>
</dbReference>
<feature type="signal peptide" evidence="3">
    <location>
        <begin position="1"/>
        <end position="30"/>
    </location>
</feature>
<feature type="region of interest" description="Disordered" evidence="2">
    <location>
        <begin position="235"/>
        <end position="255"/>
    </location>
</feature>